<keyword evidence="4" id="KW-0411">Iron-sulfur</keyword>
<evidence type="ECO:0000256" key="2">
    <source>
        <dbReference type="ARBA" id="ARBA00022723"/>
    </source>
</evidence>
<dbReference type="AlphaFoldDB" id="A0A0F9EYW1"/>
<accession>A0A0F9EYW1</accession>
<dbReference type="EMBL" id="LAZR01025606">
    <property type="protein sequence ID" value="KKL71396.1"/>
    <property type="molecule type" value="Genomic_DNA"/>
</dbReference>
<protein>
    <recommendedName>
        <fullName evidence="5">Iron-binding zinc finger CDGSH type domain-containing protein</fullName>
    </recommendedName>
</protein>
<keyword evidence="3" id="KW-0408">Iron</keyword>
<dbReference type="GO" id="GO:0051537">
    <property type="term" value="F:2 iron, 2 sulfur cluster binding"/>
    <property type="evidence" value="ECO:0007669"/>
    <property type="project" value="UniProtKB-KW"/>
</dbReference>
<keyword evidence="2" id="KW-0479">Metal-binding</keyword>
<dbReference type="GO" id="GO:0046872">
    <property type="term" value="F:metal ion binding"/>
    <property type="evidence" value="ECO:0007669"/>
    <property type="project" value="UniProtKB-KW"/>
</dbReference>
<evidence type="ECO:0000256" key="3">
    <source>
        <dbReference type="ARBA" id="ARBA00023004"/>
    </source>
</evidence>
<gene>
    <name evidence="6" type="ORF">LCGC14_2095310</name>
</gene>
<name>A0A0F9EYW1_9ZZZZ</name>
<feature type="domain" description="Iron-binding zinc finger CDGSH type" evidence="5">
    <location>
        <begin position="7"/>
        <end position="39"/>
    </location>
</feature>
<sequence>MEAHGVQGQPYVLDETAGTKYYCRCGRSNNQPYCDSSHE</sequence>
<comment type="caution">
    <text evidence="6">The sequence shown here is derived from an EMBL/GenBank/DDBJ whole genome shotgun (WGS) entry which is preliminary data.</text>
</comment>
<reference evidence="6" key="1">
    <citation type="journal article" date="2015" name="Nature">
        <title>Complex archaea that bridge the gap between prokaryotes and eukaryotes.</title>
        <authorList>
            <person name="Spang A."/>
            <person name="Saw J.H."/>
            <person name="Jorgensen S.L."/>
            <person name="Zaremba-Niedzwiedzka K."/>
            <person name="Martijn J."/>
            <person name="Lind A.E."/>
            <person name="van Eijk R."/>
            <person name="Schleper C."/>
            <person name="Guy L."/>
            <person name="Ettema T.J."/>
        </authorList>
    </citation>
    <scope>NUCLEOTIDE SEQUENCE</scope>
</reference>
<proteinExistence type="predicted"/>
<evidence type="ECO:0000313" key="6">
    <source>
        <dbReference type="EMBL" id="KKL71396.1"/>
    </source>
</evidence>
<evidence type="ECO:0000256" key="4">
    <source>
        <dbReference type="ARBA" id="ARBA00023014"/>
    </source>
</evidence>
<dbReference type="GO" id="GO:0005737">
    <property type="term" value="C:cytoplasm"/>
    <property type="evidence" value="ECO:0007669"/>
    <property type="project" value="UniProtKB-ARBA"/>
</dbReference>
<evidence type="ECO:0000256" key="1">
    <source>
        <dbReference type="ARBA" id="ARBA00022714"/>
    </source>
</evidence>
<organism evidence="6">
    <name type="scientific">marine sediment metagenome</name>
    <dbReference type="NCBI Taxonomy" id="412755"/>
    <lineage>
        <taxon>unclassified sequences</taxon>
        <taxon>metagenomes</taxon>
        <taxon>ecological metagenomes</taxon>
    </lineage>
</organism>
<dbReference type="InterPro" id="IPR042216">
    <property type="entry name" value="MitoNEET_CISD"/>
</dbReference>
<feature type="non-terminal residue" evidence="6">
    <location>
        <position position="39"/>
    </location>
</feature>
<dbReference type="Pfam" id="PF09360">
    <property type="entry name" value="zf-CDGSH"/>
    <property type="match status" value="1"/>
</dbReference>
<dbReference type="Gene3D" id="3.40.5.90">
    <property type="entry name" value="CDGSH iron-sulfur domain, mitoNEET-type"/>
    <property type="match status" value="1"/>
</dbReference>
<dbReference type="InterPro" id="IPR018967">
    <property type="entry name" value="FeS-contain_CDGSH-typ"/>
</dbReference>
<keyword evidence="1" id="KW-0001">2Fe-2S</keyword>
<evidence type="ECO:0000259" key="5">
    <source>
        <dbReference type="Pfam" id="PF09360"/>
    </source>
</evidence>